<dbReference type="OrthoDB" id="75433at2759"/>
<name>A0A1V9ZCR2_9STRA</name>
<accession>A0A1V9ZCR2</accession>
<dbReference type="SUPFAM" id="SSF50370">
    <property type="entry name" value="Ricin B-like lectins"/>
    <property type="match status" value="1"/>
</dbReference>
<dbReference type="InterPro" id="IPR035992">
    <property type="entry name" value="Ricin_B-like_lectins"/>
</dbReference>
<dbReference type="AlphaFoldDB" id="A0A1V9ZCR2"/>
<dbReference type="Proteomes" id="UP000243217">
    <property type="component" value="Unassembled WGS sequence"/>
</dbReference>
<keyword evidence="2" id="KW-0732">Signal</keyword>
<dbReference type="STRING" id="74557.A0A1V9ZCR2"/>
<dbReference type="Pfam" id="PF00652">
    <property type="entry name" value="Ricin_B_lectin"/>
    <property type="match status" value="1"/>
</dbReference>
<evidence type="ECO:0000256" key="1">
    <source>
        <dbReference type="SAM" id="MobiDB-lite"/>
    </source>
</evidence>
<dbReference type="PROSITE" id="PS50231">
    <property type="entry name" value="RICIN_B_LECTIN"/>
    <property type="match status" value="1"/>
</dbReference>
<gene>
    <name evidence="4" type="ORF">THRCLA_22098</name>
</gene>
<feature type="region of interest" description="Disordered" evidence="1">
    <location>
        <begin position="125"/>
        <end position="221"/>
    </location>
</feature>
<sequence length="347" mass="36709">MRVFLVAVLPLVFAGNNGSFVEVGTVGEHVSRNQENVLIPCQSNVCVPSGSASFDYCRKVCNKETGQTDCENNCACNGNTPGYMCAGICNKAKTANECGSPVYQICAGEDLICDRTTLATAAPATTAPATNSPNTTHPSTTAPVVTTSAPSTTAPATTAPATGAPNTTEPRTNAPNTTTPSTTAPATTAPVTTVPSTLSPNTTATPNTTAPSTQAPGSQRVQIVQPQRPQDYHLTEYYSGLYLGTAVNNANEEFAWDPATGTLRSASANACLDAFVATDQKLYVHTFTCDPNNVNQKWTYDTTTHQLRHQNHKDMCLSADPTNLEHLAQMVSCSTSDANQYFELRQV</sequence>
<evidence type="ECO:0000259" key="3">
    <source>
        <dbReference type="SMART" id="SM00458"/>
    </source>
</evidence>
<dbReference type="InterPro" id="IPR000772">
    <property type="entry name" value="Ricin_B_lectin"/>
</dbReference>
<protein>
    <recommendedName>
        <fullName evidence="3">Ricin B lectin domain-containing protein</fullName>
    </recommendedName>
</protein>
<evidence type="ECO:0000256" key="2">
    <source>
        <dbReference type="SAM" id="SignalP"/>
    </source>
</evidence>
<evidence type="ECO:0000313" key="5">
    <source>
        <dbReference type="Proteomes" id="UP000243217"/>
    </source>
</evidence>
<dbReference type="EMBL" id="JNBS01002070">
    <property type="protein sequence ID" value="OQR95630.1"/>
    <property type="molecule type" value="Genomic_DNA"/>
</dbReference>
<feature type="chain" id="PRO_5012912829" description="Ricin B lectin domain-containing protein" evidence="2">
    <location>
        <begin position="19"/>
        <end position="347"/>
    </location>
</feature>
<evidence type="ECO:0000313" key="4">
    <source>
        <dbReference type="EMBL" id="OQR95630.1"/>
    </source>
</evidence>
<organism evidence="4 5">
    <name type="scientific">Thraustotheca clavata</name>
    <dbReference type="NCBI Taxonomy" id="74557"/>
    <lineage>
        <taxon>Eukaryota</taxon>
        <taxon>Sar</taxon>
        <taxon>Stramenopiles</taxon>
        <taxon>Oomycota</taxon>
        <taxon>Saprolegniomycetes</taxon>
        <taxon>Saprolegniales</taxon>
        <taxon>Achlyaceae</taxon>
        <taxon>Thraustotheca</taxon>
    </lineage>
</organism>
<comment type="caution">
    <text evidence="4">The sequence shown here is derived from an EMBL/GenBank/DDBJ whole genome shotgun (WGS) entry which is preliminary data.</text>
</comment>
<keyword evidence="5" id="KW-1185">Reference proteome</keyword>
<feature type="domain" description="Ricin B lectin" evidence="3">
    <location>
        <begin position="217"/>
        <end position="345"/>
    </location>
</feature>
<feature type="signal peptide" evidence="2">
    <location>
        <begin position="1"/>
        <end position="18"/>
    </location>
</feature>
<proteinExistence type="predicted"/>
<dbReference type="Gene3D" id="2.80.10.50">
    <property type="match status" value="1"/>
</dbReference>
<dbReference type="SMART" id="SM00458">
    <property type="entry name" value="RICIN"/>
    <property type="match status" value="1"/>
</dbReference>
<reference evidence="4 5" key="1">
    <citation type="journal article" date="2014" name="Genome Biol. Evol.">
        <title>The secreted proteins of Achlya hypogyna and Thraustotheca clavata identify the ancestral oomycete secretome and reveal gene acquisitions by horizontal gene transfer.</title>
        <authorList>
            <person name="Misner I."/>
            <person name="Blouin N."/>
            <person name="Leonard G."/>
            <person name="Richards T.A."/>
            <person name="Lane C.E."/>
        </authorList>
    </citation>
    <scope>NUCLEOTIDE SEQUENCE [LARGE SCALE GENOMIC DNA]</scope>
    <source>
        <strain evidence="4 5">ATCC 34112</strain>
    </source>
</reference>